<evidence type="ECO:0000313" key="18">
    <source>
        <dbReference type="EMBL" id="KAK6303938.1"/>
    </source>
</evidence>
<dbReference type="InterPro" id="IPR000276">
    <property type="entry name" value="GPCR_Rhodpsn"/>
</dbReference>
<evidence type="ECO:0008006" key="20">
    <source>
        <dbReference type="Google" id="ProtNLM"/>
    </source>
</evidence>
<dbReference type="PRINTS" id="PR00237">
    <property type="entry name" value="GPCRRHODOPSN"/>
</dbReference>
<protein>
    <recommendedName>
        <fullName evidence="20">G-protein coupled receptors family 1 profile domain-containing protein</fullName>
    </recommendedName>
</protein>
<dbReference type="CDD" id="cd15355">
    <property type="entry name" value="7tmA_NTSR1"/>
    <property type="match status" value="1"/>
</dbReference>
<dbReference type="GO" id="GO:0005886">
    <property type="term" value="C:plasma membrane"/>
    <property type="evidence" value="ECO:0007669"/>
    <property type="project" value="UniProtKB-SubCell"/>
</dbReference>
<comment type="subcellular location">
    <subcellularLocation>
        <location evidence="1">Cell membrane</location>
        <topology evidence="1">Multi-pass membrane protein</topology>
    </subcellularLocation>
</comment>
<dbReference type="PANTHER" id="PTHR24243">
    <property type="entry name" value="G-PROTEIN COUPLED RECEPTOR"/>
    <property type="match status" value="1"/>
</dbReference>
<evidence type="ECO:0000256" key="8">
    <source>
        <dbReference type="ARBA" id="ARBA00023136"/>
    </source>
</evidence>
<dbReference type="PROSITE" id="PS00237">
    <property type="entry name" value="G_PROTEIN_RECEP_F1_1"/>
    <property type="match status" value="1"/>
</dbReference>
<dbReference type="InterPro" id="IPR017452">
    <property type="entry name" value="GPCR_Rhodpsn_7TM"/>
</dbReference>
<gene>
    <name evidence="18" type="ORF">J4Q44_G00263920</name>
</gene>
<evidence type="ECO:0000256" key="9">
    <source>
        <dbReference type="ARBA" id="ARBA00023139"/>
    </source>
</evidence>
<feature type="transmembrane region" description="Helical" evidence="15">
    <location>
        <begin position="317"/>
        <end position="342"/>
    </location>
</feature>
<evidence type="ECO:0000259" key="16">
    <source>
        <dbReference type="PROSITE" id="PS50262"/>
    </source>
</evidence>
<evidence type="ECO:0000256" key="14">
    <source>
        <dbReference type="RuleBase" id="RU000688"/>
    </source>
</evidence>
<keyword evidence="19" id="KW-1185">Reference proteome</keyword>
<dbReference type="Pfam" id="PF00001">
    <property type="entry name" value="7tm_1"/>
    <property type="match status" value="1"/>
</dbReference>
<evidence type="ECO:0000256" key="13">
    <source>
        <dbReference type="ARBA" id="ARBA00023288"/>
    </source>
</evidence>
<dbReference type="AlphaFoldDB" id="A0AAN8L7D7"/>
<feature type="transmembrane region" description="Helical" evidence="15">
    <location>
        <begin position="354"/>
        <end position="375"/>
    </location>
</feature>
<comment type="similarity">
    <text evidence="2">Belongs to the TRAFAC class TrmE-Era-EngA-EngB-Septin-like GTPase superfamily. AIG1/Toc34/Toc159-like paraseptin GTPase family. IAN subfamily.</text>
</comment>
<keyword evidence="13" id="KW-0449">Lipoprotein</keyword>
<keyword evidence="5" id="KW-0547">Nucleotide-binding</keyword>
<feature type="domain" description="AIG1-type G" evidence="17">
    <location>
        <begin position="13"/>
        <end position="211"/>
    </location>
</feature>
<evidence type="ECO:0000313" key="19">
    <source>
        <dbReference type="Proteomes" id="UP001356427"/>
    </source>
</evidence>
<keyword evidence="8 15" id="KW-0472">Membrane</keyword>
<accession>A0AAN8L7D7</accession>
<reference evidence="18 19" key="1">
    <citation type="submission" date="2021-04" db="EMBL/GenBank/DDBJ databases">
        <authorList>
            <person name="De Guttry C."/>
            <person name="Zahm M."/>
            <person name="Klopp C."/>
            <person name="Cabau C."/>
            <person name="Louis A."/>
            <person name="Berthelot C."/>
            <person name="Parey E."/>
            <person name="Roest Crollius H."/>
            <person name="Montfort J."/>
            <person name="Robinson-Rechavi M."/>
            <person name="Bucao C."/>
            <person name="Bouchez O."/>
            <person name="Gislard M."/>
            <person name="Lluch J."/>
            <person name="Milhes M."/>
            <person name="Lampietro C."/>
            <person name="Lopez Roques C."/>
            <person name="Donnadieu C."/>
            <person name="Braasch I."/>
            <person name="Desvignes T."/>
            <person name="Postlethwait J."/>
            <person name="Bobe J."/>
            <person name="Wedekind C."/>
            <person name="Guiguen Y."/>
        </authorList>
    </citation>
    <scope>NUCLEOTIDE SEQUENCE [LARGE SCALE GENOMIC DNA]</scope>
    <source>
        <strain evidence="18">Cs_M1</strain>
        <tissue evidence="18">Blood</tissue>
    </source>
</reference>
<dbReference type="Pfam" id="PF04548">
    <property type="entry name" value="AIG1"/>
    <property type="match status" value="1"/>
</dbReference>
<keyword evidence="4 14" id="KW-0812">Transmembrane</keyword>
<dbReference type="FunFam" id="3.40.50.300:FF:000366">
    <property type="entry name" value="GTPase, IMAP family member 2"/>
    <property type="match status" value="1"/>
</dbReference>
<dbReference type="CDD" id="cd01852">
    <property type="entry name" value="AIG1"/>
    <property type="match status" value="1"/>
</dbReference>
<dbReference type="SUPFAM" id="SSF52540">
    <property type="entry name" value="P-loop containing nucleoside triphosphate hydrolases"/>
    <property type="match status" value="1"/>
</dbReference>
<comment type="similarity">
    <text evidence="14">Belongs to the G-protein coupled receptor 1 family.</text>
</comment>
<keyword evidence="11 14" id="KW-0675">Receptor</keyword>
<keyword evidence="7 14" id="KW-0297">G-protein coupled receptor</keyword>
<evidence type="ECO:0000256" key="5">
    <source>
        <dbReference type="ARBA" id="ARBA00022741"/>
    </source>
</evidence>
<dbReference type="InterPro" id="IPR027417">
    <property type="entry name" value="P-loop_NTPase"/>
</dbReference>
<feature type="transmembrane region" description="Helical" evidence="15">
    <location>
        <begin position="552"/>
        <end position="570"/>
    </location>
</feature>
<evidence type="ECO:0000256" key="7">
    <source>
        <dbReference type="ARBA" id="ARBA00023040"/>
    </source>
</evidence>
<evidence type="ECO:0000256" key="15">
    <source>
        <dbReference type="SAM" id="Phobius"/>
    </source>
</evidence>
<keyword evidence="3" id="KW-1003">Cell membrane</keyword>
<evidence type="ECO:0000256" key="4">
    <source>
        <dbReference type="ARBA" id="ARBA00022692"/>
    </source>
</evidence>
<dbReference type="GO" id="GO:0016492">
    <property type="term" value="F:G protein-coupled neurotensin receptor activity"/>
    <property type="evidence" value="ECO:0007669"/>
    <property type="project" value="InterPro"/>
</dbReference>
<dbReference type="EMBL" id="JAGTTL010000024">
    <property type="protein sequence ID" value="KAK6303938.1"/>
    <property type="molecule type" value="Genomic_DNA"/>
</dbReference>
<dbReference type="PANTHER" id="PTHR24243:SF9">
    <property type="entry name" value="NEUROTENSIN RECEPTOR TYPE 1"/>
    <property type="match status" value="1"/>
</dbReference>
<evidence type="ECO:0000256" key="11">
    <source>
        <dbReference type="ARBA" id="ARBA00023170"/>
    </source>
</evidence>
<dbReference type="PROSITE" id="PS50262">
    <property type="entry name" value="G_PROTEIN_RECEP_F1_2"/>
    <property type="match status" value="1"/>
</dbReference>
<evidence type="ECO:0000259" key="17">
    <source>
        <dbReference type="PROSITE" id="PS51720"/>
    </source>
</evidence>
<dbReference type="SUPFAM" id="SSF81321">
    <property type="entry name" value="Family A G protein-coupled receptor-like"/>
    <property type="match status" value="1"/>
</dbReference>
<evidence type="ECO:0000256" key="1">
    <source>
        <dbReference type="ARBA" id="ARBA00004651"/>
    </source>
</evidence>
<evidence type="ECO:0000256" key="12">
    <source>
        <dbReference type="ARBA" id="ARBA00023224"/>
    </source>
</evidence>
<proteinExistence type="inferred from homology"/>
<feature type="transmembrane region" description="Helical" evidence="15">
    <location>
        <begin position="480"/>
        <end position="509"/>
    </location>
</feature>
<evidence type="ECO:0000256" key="3">
    <source>
        <dbReference type="ARBA" id="ARBA00022475"/>
    </source>
</evidence>
<dbReference type="InterPro" id="IPR006703">
    <property type="entry name" value="G_AIG1"/>
</dbReference>
<keyword evidence="12 14" id="KW-0807">Transducer</keyword>
<name>A0AAN8L7D7_9TELE</name>
<comment type="caution">
    <text evidence="18">The sequence shown here is derived from an EMBL/GenBank/DDBJ whole genome shotgun (WGS) entry which is preliminary data.</text>
</comment>
<evidence type="ECO:0000256" key="2">
    <source>
        <dbReference type="ARBA" id="ARBA00008535"/>
    </source>
</evidence>
<evidence type="ECO:0000256" key="6">
    <source>
        <dbReference type="ARBA" id="ARBA00022989"/>
    </source>
</evidence>
<dbReference type="Proteomes" id="UP001356427">
    <property type="component" value="Unassembled WGS sequence"/>
</dbReference>
<sequence length="664" mass="75532">MDRTHEETAWSNPPVLRIVMLGKTGAGKSSSGNTILGKTMFKKACSPRSVTRECVKHGTTIAGREVSVIDTPGFLDTNLSKDELQQEIGKCIILTSPGPHVFLVVMELSRNTPEEKLIVEWVKNTFGEEASKYIMVLFTHGDYLDKSVEEFIGESEELSQFVSSWDGRYHVFNNKEQNDFKQVEELLKKIDEMVRDNGGDHYRNEIFQKIHVVIIEDPEKQKDENEAKIKLIRDFLQALAKGAKGVVSAVNAFRGQNEGLLPAIGRDFLHLRALAQKLLTPRNNYSLRLENYSLFDNGTELDQEDSLDVNTNIYSKVLVTVIYIALFAVGCLGNSVTLYTLLTKKSLQNIQSTVHYHLSSLAVSDLLILVLSMPVELYNFIWVHHPWAFGGVVCKGYYFIRDACSYATAFNIASLSVERYMAICHPFKAKSIMSCSRTKKLISGMWVASFLLASPMLFTMGQKYHGPHREKICTTTVSPVVLKIVIQVNVFLSFVVPMVAISVLNGVIASQLLRMFREKQQDNRICIVEGNPTMLSVAVEPNRTQSLRHGVMVLRAVVVAFVVCYLPYYIRRLMYCYAEFTEEGYDYYHYFFMVTNVLFYVSSAINPVLYNLVSANYREIFFNTLRCFCLPCRRKKQRRVLIRHSISICSNHTFSSNIVKETVY</sequence>
<dbReference type="Gene3D" id="3.40.50.300">
    <property type="entry name" value="P-loop containing nucleotide triphosphate hydrolases"/>
    <property type="match status" value="1"/>
</dbReference>
<dbReference type="PRINTS" id="PR01480">
    <property type="entry name" value="NEUROTENSN1R"/>
</dbReference>
<dbReference type="PRINTS" id="PR01479">
    <property type="entry name" value="NEUROTENSINR"/>
</dbReference>
<dbReference type="Gene3D" id="1.20.1070.10">
    <property type="entry name" value="Rhodopsin 7-helix transmembrane proteins"/>
    <property type="match status" value="1"/>
</dbReference>
<organism evidence="18 19">
    <name type="scientific">Coregonus suidteri</name>
    <dbReference type="NCBI Taxonomy" id="861788"/>
    <lineage>
        <taxon>Eukaryota</taxon>
        <taxon>Metazoa</taxon>
        <taxon>Chordata</taxon>
        <taxon>Craniata</taxon>
        <taxon>Vertebrata</taxon>
        <taxon>Euteleostomi</taxon>
        <taxon>Actinopterygii</taxon>
        <taxon>Neopterygii</taxon>
        <taxon>Teleostei</taxon>
        <taxon>Protacanthopterygii</taxon>
        <taxon>Salmoniformes</taxon>
        <taxon>Salmonidae</taxon>
        <taxon>Coregoninae</taxon>
        <taxon>Coregonus</taxon>
    </lineage>
</organism>
<evidence type="ECO:0000256" key="10">
    <source>
        <dbReference type="ARBA" id="ARBA00023157"/>
    </source>
</evidence>
<dbReference type="InterPro" id="IPR003985">
    <property type="entry name" value="NT1_rcpt"/>
</dbReference>
<dbReference type="GO" id="GO:0005525">
    <property type="term" value="F:GTP binding"/>
    <property type="evidence" value="ECO:0007669"/>
    <property type="project" value="InterPro"/>
</dbReference>
<feature type="transmembrane region" description="Helical" evidence="15">
    <location>
        <begin position="441"/>
        <end position="460"/>
    </location>
</feature>
<dbReference type="PROSITE" id="PS51720">
    <property type="entry name" value="G_AIG1"/>
    <property type="match status" value="1"/>
</dbReference>
<feature type="transmembrane region" description="Helical" evidence="15">
    <location>
        <begin position="590"/>
        <end position="613"/>
    </location>
</feature>
<feature type="domain" description="G-protein coupled receptors family 1 profile" evidence="16">
    <location>
        <begin position="333"/>
        <end position="610"/>
    </location>
</feature>
<keyword evidence="6 15" id="KW-1133">Transmembrane helix</keyword>
<keyword evidence="10" id="KW-1015">Disulfide bond</keyword>
<dbReference type="InterPro" id="IPR003984">
    <property type="entry name" value="NT_rcpt"/>
</dbReference>
<keyword evidence="9" id="KW-0564">Palmitate</keyword>